<proteinExistence type="predicted"/>
<keyword evidence="3" id="KW-1185">Reference proteome</keyword>
<comment type="caution">
    <text evidence="2">The sequence shown here is derived from an EMBL/GenBank/DDBJ whole genome shotgun (WGS) entry which is preliminary data.</text>
</comment>
<evidence type="ECO:0000259" key="1">
    <source>
        <dbReference type="Pfam" id="PF13723"/>
    </source>
</evidence>
<evidence type="ECO:0000313" key="2">
    <source>
        <dbReference type="EMBL" id="MFC4727754.1"/>
    </source>
</evidence>
<dbReference type="Proteomes" id="UP001595892">
    <property type="component" value="Unassembled WGS sequence"/>
</dbReference>
<name>A0ABV9NJK4_9GAMM</name>
<organism evidence="2 3">
    <name type="scientific">Coralloluteibacterium thermophilum</name>
    <dbReference type="NCBI Taxonomy" id="2707049"/>
    <lineage>
        <taxon>Bacteria</taxon>
        <taxon>Pseudomonadati</taxon>
        <taxon>Pseudomonadota</taxon>
        <taxon>Gammaproteobacteria</taxon>
        <taxon>Lysobacterales</taxon>
        <taxon>Lysobacteraceae</taxon>
        <taxon>Coralloluteibacterium</taxon>
    </lineage>
</organism>
<sequence>MQVGIEGVGFWGDGIPDWDAARRFLADGTLPAEAPRRPAPRMLAPNERRRAPDTVALALVVAEAACTAAGRDPAALPSVFASTHGELAITDHLCEALAHDPLGVSPTRFHNSVHNAAAGYWTIGTRCLRAATALSAYTATFAQGLLEAAVQVAAAGEPVLLVAYDAPARGALGQVARSEGLLAAAFVLAPPAPGVPTLSLALSGPAPAAAPGALAARYAANAMAPMLPFVELLAGGHGRAALPAGPASSLHVELSA</sequence>
<accession>A0ABV9NJK4</accession>
<dbReference type="EMBL" id="JBHSGG010000016">
    <property type="protein sequence ID" value="MFC4727754.1"/>
    <property type="molecule type" value="Genomic_DNA"/>
</dbReference>
<feature type="domain" description="Beta-ketoacyl synthase-like N-terminal" evidence="1">
    <location>
        <begin position="34"/>
        <end position="203"/>
    </location>
</feature>
<gene>
    <name evidence="2" type="ORF">ACFO3Q_06170</name>
</gene>
<protein>
    <submittedName>
        <fullName evidence="2">Beta-ketoacyl synthase chain length factor</fullName>
    </submittedName>
</protein>
<dbReference type="SUPFAM" id="SSF53901">
    <property type="entry name" value="Thiolase-like"/>
    <property type="match status" value="1"/>
</dbReference>
<dbReference type="InterPro" id="IPR016039">
    <property type="entry name" value="Thiolase-like"/>
</dbReference>
<dbReference type="RefSeq" id="WP_377003780.1">
    <property type="nucleotide sequence ID" value="NZ_JBHSGG010000016.1"/>
</dbReference>
<dbReference type="InterPro" id="IPR014030">
    <property type="entry name" value="Ketoacyl_synth_N"/>
</dbReference>
<evidence type="ECO:0000313" key="3">
    <source>
        <dbReference type="Proteomes" id="UP001595892"/>
    </source>
</evidence>
<reference evidence="3" key="1">
    <citation type="journal article" date="2019" name="Int. J. Syst. Evol. Microbiol.">
        <title>The Global Catalogue of Microorganisms (GCM) 10K type strain sequencing project: providing services to taxonomists for standard genome sequencing and annotation.</title>
        <authorList>
            <consortium name="The Broad Institute Genomics Platform"/>
            <consortium name="The Broad Institute Genome Sequencing Center for Infectious Disease"/>
            <person name="Wu L."/>
            <person name="Ma J."/>
        </authorList>
    </citation>
    <scope>NUCLEOTIDE SEQUENCE [LARGE SCALE GENOMIC DNA]</scope>
    <source>
        <strain evidence="3">CGMCC 1.13574</strain>
    </source>
</reference>
<dbReference type="Pfam" id="PF13723">
    <property type="entry name" value="Ketoacyl-synt_2"/>
    <property type="match status" value="1"/>
</dbReference>